<evidence type="ECO:0000313" key="4">
    <source>
        <dbReference type="EMBL" id="CAF5032619.1"/>
    </source>
</evidence>
<dbReference type="EMBL" id="CAJOBJ010220758">
    <property type="protein sequence ID" value="CAF5032619.1"/>
    <property type="molecule type" value="Genomic_DNA"/>
</dbReference>
<dbReference type="EMBL" id="CAJOBI010210314">
    <property type="protein sequence ID" value="CAF5016370.1"/>
    <property type="molecule type" value="Genomic_DNA"/>
</dbReference>
<dbReference type="EMBL" id="CAJOBI010213097">
    <property type="protein sequence ID" value="CAF5023046.1"/>
    <property type="molecule type" value="Genomic_DNA"/>
</dbReference>
<organism evidence="2 5">
    <name type="scientific">Rotaria magnacalcarata</name>
    <dbReference type="NCBI Taxonomy" id="392030"/>
    <lineage>
        <taxon>Eukaryota</taxon>
        <taxon>Metazoa</taxon>
        <taxon>Spiralia</taxon>
        <taxon>Gnathifera</taxon>
        <taxon>Rotifera</taxon>
        <taxon>Eurotatoria</taxon>
        <taxon>Bdelloidea</taxon>
        <taxon>Philodinida</taxon>
        <taxon>Philodinidae</taxon>
        <taxon>Rotaria</taxon>
    </lineage>
</organism>
<accession>A0A8S3DGE1</accession>
<evidence type="ECO:0000313" key="2">
    <source>
        <dbReference type="EMBL" id="CAF5016370.1"/>
    </source>
</evidence>
<feature type="non-terminal residue" evidence="2">
    <location>
        <position position="1"/>
    </location>
</feature>
<comment type="caution">
    <text evidence="2">The sequence shown here is derived from an EMBL/GenBank/DDBJ whole genome shotgun (WGS) entry which is preliminary data.</text>
</comment>
<dbReference type="Proteomes" id="UP000681720">
    <property type="component" value="Unassembled WGS sequence"/>
</dbReference>
<dbReference type="EMBL" id="CAJOBH010154653">
    <property type="protein sequence ID" value="CAF4858137.1"/>
    <property type="molecule type" value="Genomic_DNA"/>
</dbReference>
<evidence type="ECO:0000313" key="1">
    <source>
        <dbReference type="EMBL" id="CAF4858137.1"/>
    </source>
</evidence>
<dbReference type="Proteomes" id="UP000681967">
    <property type="component" value="Unassembled WGS sequence"/>
</dbReference>
<gene>
    <name evidence="1" type="ORF">BYL167_LOCUS50474</name>
    <name evidence="4" type="ORF">GIL414_LOCUS58977</name>
    <name evidence="2" type="ORF">SMN809_LOCUS57438</name>
    <name evidence="3" type="ORF">SMN809_LOCUS57735</name>
</gene>
<reference evidence="2" key="1">
    <citation type="submission" date="2021-02" db="EMBL/GenBank/DDBJ databases">
        <authorList>
            <person name="Nowell W R."/>
        </authorList>
    </citation>
    <scope>NUCLEOTIDE SEQUENCE</scope>
</reference>
<sequence length="43" mass="4985">MTTIATDLLVVDREVFSRTLKSAHEKELQEKTEFINRCPLFSS</sequence>
<evidence type="ECO:0008006" key="6">
    <source>
        <dbReference type="Google" id="ProtNLM"/>
    </source>
</evidence>
<evidence type="ECO:0000313" key="3">
    <source>
        <dbReference type="EMBL" id="CAF5023046.1"/>
    </source>
</evidence>
<dbReference type="AlphaFoldDB" id="A0A8S3DGE1"/>
<proteinExistence type="predicted"/>
<dbReference type="Proteomes" id="UP000676336">
    <property type="component" value="Unassembled WGS sequence"/>
</dbReference>
<evidence type="ECO:0000313" key="5">
    <source>
        <dbReference type="Proteomes" id="UP000676336"/>
    </source>
</evidence>
<protein>
    <recommendedName>
        <fullName evidence="6">Cyclic nucleotide-binding domain-containing protein</fullName>
    </recommendedName>
</protein>
<name>A0A8S3DGE1_9BILA</name>